<dbReference type="Gene3D" id="2.60.40.1120">
    <property type="entry name" value="Carboxypeptidase-like, regulatory domain"/>
    <property type="match status" value="1"/>
</dbReference>
<dbReference type="Proteomes" id="UP000263900">
    <property type="component" value="Chromosome"/>
</dbReference>
<dbReference type="InterPro" id="IPR008969">
    <property type="entry name" value="CarboxyPept-like_regulatory"/>
</dbReference>
<evidence type="ECO:0000313" key="2">
    <source>
        <dbReference type="Proteomes" id="UP000263900"/>
    </source>
</evidence>
<keyword evidence="2" id="KW-1185">Reference proteome</keyword>
<accession>A0A3B7MNY7</accession>
<name>A0A3B7MNY7_9BACT</name>
<keyword evidence="1" id="KW-0645">Protease</keyword>
<dbReference type="EMBL" id="CP032157">
    <property type="protein sequence ID" value="AXY75487.1"/>
    <property type="molecule type" value="Genomic_DNA"/>
</dbReference>
<dbReference type="OrthoDB" id="1223654at2"/>
<organism evidence="1 2">
    <name type="scientific">Paraflavitalea soli</name>
    <dbReference type="NCBI Taxonomy" id="2315862"/>
    <lineage>
        <taxon>Bacteria</taxon>
        <taxon>Pseudomonadati</taxon>
        <taxon>Bacteroidota</taxon>
        <taxon>Chitinophagia</taxon>
        <taxon>Chitinophagales</taxon>
        <taxon>Chitinophagaceae</taxon>
        <taxon>Paraflavitalea</taxon>
    </lineage>
</organism>
<gene>
    <name evidence="1" type="ORF">D3H65_16530</name>
</gene>
<evidence type="ECO:0000313" key="1">
    <source>
        <dbReference type="EMBL" id="AXY75487.1"/>
    </source>
</evidence>
<proteinExistence type="predicted"/>
<keyword evidence="1" id="KW-0121">Carboxypeptidase</keyword>
<reference evidence="1 2" key="1">
    <citation type="submission" date="2018-09" db="EMBL/GenBank/DDBJ databases">
        <title>Genome sequencing of strain 6GH32-13.</title>
        <authorList>
            <person name="Weon H.-Y."/>
            <person name="Heo J."/>
            <person name="Kwon S.-W."/>
        </authorList>
    </citation>
    <scope>NUCLEOTIDE SEQUENCE [LARGE SCALE GENOMIC DNA]</scope>
    <source>
        <strain evidence="1 2">5GH32-13</strain>
    </source>
</reference>
<sequence length="446" mass="50758">MPAFLCTPGIPPGQAPKGVIILSYRISLRNKLNIACLTVWLLLCTLSGLAQGNNRITGTIINATTGVPIVSASIFISNTSRGTTSNGVGHFSLTDVPPKGSFELVISSIGFTTLVYPFFADSLPLTLTVKLKPKVTELESVVIEPWEKDGWAKWGRLFTESFIGTMDAARQCTIKNYKALRFRYSRKTNTLIAVADEPLIIENRALGYRIQYQLEDFIYNMKERTLLYVGYTLFEDMAEDRNRIPRRWQVSRKHAYEGSMLHFMRSLYTNQLASDGFEVQRMVKQPNLEKERVKKEYAALWRRNIGTGSRIVMGRGDSVSVVGDSSAYYSRILRQPDFIDVINPRLLPADSIVVRNDSSRIMNFPDYLHITFKKGLEEEEYLRRFGEMRKPWHPRSDIVLLNGTPVLIEASGSYFPPQELFSLGYWAWTEKIAHMLPVDFNPVTLK</sequence>
<dbReference type="SUPFAM" id="SSF49464">
    <property type="entry name" value="Carboxypeptidase regulatory domain-like"/>
    <property type="match status" value="1"/>
</dbReference>
<dbReference type="AlphaFoldDB" id="A0A3B7MNY7"/>
<dbReference type="Pfam" id="PF13715">
    <property type="entry name" value="CarbopepD_reg_2"/>
    <property type="match status" value="1"/>
</dbReference>
<dbReference type="KEGG" id="pseg:D3H65_16530"/>
<keyword evidence="1" id="KW-0378">Hydrolase</keyword>
<dbReference type="GO" id="GO:0004180">
    <property type="term" value="F:carboxypeptidase activity"/>
    <property type="evidence" value="ECO:0007669"/>
    <property type="project" value="UniProtKB-KW"/>
</dbReference>
<protein>
    <submittedName>
        <fullName evidence="1">Carboxypeptidase-like regulatory domain-containing protein</fullName>
    </submittedName>
</protein>